<dbReference type="PANTHER" id="PTHR33747">
    <property type="entry name" value="UPF0225 PROTEIN SCO1677"/>
    <property type="match status" value="1"/>
</dbReference>
<dbReference type="RefSeq" id="WP_303592562.1">
    <property type="nucleotide sequence ID" value="NZ_JAUORK010000001.1"/>
</dbReference>
<dbReference type="InterPro" id="IPR004027">
    <property type="entry name" value="SEC_C_motif"/>
</dbReference>
<dbReference type="Pfam" id="PF02810">
    <property type="entry name" value="SEC-C"/>
    <property type="match status" value="1"/>
</dbReference>
<dbReference type="Gene3D" id="3.10.450.50">
    <property type="match status" value="1"/>
</dbReference>
<sequence>MSSLPPKICPCQPNSAQARRYADCCQPIHADITLAERPEQLMRARYSAFCLSLADFLIDSWDPAHCPARADLEGAGPQWLALEILDSGQDADTGMVRFHATFFEQGKFQQLQELSRFHHDGHHWRYVDGDAEWQTLTPGRNSLCPCGSGKKIKRCCTA</sequence>
<comment type="caution">
    <text evidence="2">The sequence shown here is derived from an EMBL/GenBank/DDBJ whole genome shotgun (WGS) entry which is preliminary data.</text>
</comment>
<dbReference type="AlphaFoldDB" id="A0AAP4X088"/>
<dbReference type="PANTHER" id="PTHR33747:SF1">
    <property type="entry name" value="ADENYLATE CYCLASE-ASSOCIATED CAP C-TERMINAL DOMAIN-CONTAINING PROTEIN"/>
    <property type="match status" value="1"/>
</dbReference>
<organism evidence="2 3">
    <name type="scientific">Cobetia amphilecti</name>
    <dbReference type="NCBI Taxonomy" id="1055104"/>
    <lineage>
        <taxon>Bacteria</taxon>
        <taxon>Pseudomonadati</taxon>
        <taxon>Pseudomonadota</taxon>
        <taxon>Gammaproteobacteria</taxon>
        <taxon>Oceanospirillales</taxon>
        <taxon>Halomonadaceae</taxon>
        <taxon>Cobetia</taxon>
    </lineage>
</organism>
<evidence type="ECO:0000313" key="3">
    <source>
        <dbReference type="Proteomes" id="UP001170481"/>
    </source>
</evidence>
<proteinExistence type="predicted"/>
<evidence type="ECO:0000259" key="1">
    <source>
        <dbReference type="Pfam" id="PF17775"/>
    </source>
</evidence>
<dbReference type="Pfam" id="PF17775">
    <property type="entry name" value="YchJ_M-like"/>
    <property type="match status" value="1"/>
</dbReference>
<gene>
    <name evidence="2" type="ORF">Q4535_01015</name>
</gene>
<name>A0AAP4X088_9GAMM</name>
<dbReference type="Proteomes" id="UP001170481">
    <property type="component" value="Unassembled WGS sequence"/>
</dbReference>
<protein>
    <submittedName>
        <fullName evidence="2">YchJ family metal-binding protein</fullName>
    </submittedName>
</protein>
<dbReference type="InterPro" id="IPR048469">
    <property type="entry name" value="YchJ-like_M"/>
</dbReference>
<dbReference type="SUPFAM" id="SSF54427">
    <property type="entry name" value="NTF2-like"/>
    <property type="match status" value="1"/>
</dbReference>
<reference evidence="2" key="1">
    <citation type="submission" date="2023-07" db="EMBL/GenBank/DDBJ databases">
        <title>Genome content predicts the carbon catabolic preferences of heterotrophic bacteria.</title>
        <authorList>
            <person name="Gralka M."/>
        </authorList>
    </citation>
    <scope>NUCLEOTIDE SEQUENCE</scope>
    <source>
        <strain evidence="2">C2R13</strain>
    </source>
</reference>
<accession>A0AAP4X088</accession>
<dbReference type="SUPFAM" id="SSF103642">
    <property type="entry name" value="Sec-C motif"/>
    <property type="match status" value="1"/>
</dbReference>
<dbReference type="InterPro" id="IPR032710">
    <property type="entry name" value="NTF2-like_dom_sf"/>
</dbReference>
<dbReference type="EMBL" id="JAUORK010000001">
    <property type="protein sequence ID" value="MDO6670688.1"/>
    <property type="molecule type" value="Genomic_DNA"/>
</dbReference>
<feature type="domain" description="YchJ-like middle NTF2-like" evidence="1">
    <location>
        <begin position="38"/>
        <end position="129"/>
    </location>
</feature>
<evidence type="ECO:0000313" key="2">
    <source>
        <dbReference type="EMBL" id="MDO6670688.1"/>
    </source>
</evidence>